<protein>
    <submittedName>
        <fullName evidence="1">Uncharacterized protein</fullName>
    </submittedName>
</protein>
<sequence>MVRYTGWPPFRIPTAPALAPVCDEDGVACWLGNPDANRLFTDAGLSDYWRASTDGRLYLQSGYQEDGSGTLQPGRVFDVILPIWRAGELLAHAAGFARAMGAAEDAGINLRLRYTGLEGRDLVSWAKPADRGLVVGVHRSRLPEAHLAVRATPARIAEDLPGLVHQLLAPLYGRFDGYVLDRALVEREVQEMEGRKRP</sequence>
<dbReference type="Proteomes" id="UP000245629">
    <property type="component" value="Chromosome 1"/>
</dbReference>
<gene>
    <name evidence="1" type="ORF">DEW08_00520</name>
</gene>
<keyword evidence="2" id="KW-1185">Reference proteome</keyword>
<dbReference type="AlphaFoldDB" id="A0A2S2CK51"/>
<name>A0A2S2CK51_9PROT</name>
<evidence type="ECO:0000313" key="2">
    <source>
        <dbReference type="Proteomes" id="UP000245629"/>
    </source>
</evidence>
<dbReference type="KEGG" id="azz:DEW08_00520"/>
<organism evidence="1 2">
    <name type="scientific">Azospirillum thermophilum</name>
    <dbReference type="NCBI Taxonomy" id="2202148"/>
    <lineage>
        <taxon>Bacteria</taxon>
        <taxon>Pseudomonadati</taxon>
        <taxon>Pseudomonadota</taxon>
        <taxon>Alphaproteobacteria</taxon>
        <taxon>Rhodospirillales</taxon>
        <taxon>Azospirillaceae</taxon>
        <taxon>Azospirillum</taxon>
    </lineage>
</organism>
<proteinExistence type="predicted"/>
<evidence type="ECO:0000313" key="1">
    <source>
        <dbReference type="EMBL" id="AWK84873.1"/>
    </source>
</evidence>
<reference evidence="2" key="1">
    <citation type="submission" date="2018-05" db="EMBL/GenBank/DDBJ databases">
        <title>Azospirillum thermophila sp. nov., a novel isolated from hot spring.</title>
        <authorList>
            <person name="Zhao Z."/>
        </authorList>
    </citation>
    <scope>NUCLEOTIDE SEQUENCE [LARGE SCALE GENOMIC DNA]</scope>
    <source>
        <strain evidence="2">CFH 70021</strain>
    </source>
</reference>
<accession>A0A2S2CK51</accession>
<dbReference type="EMBL" id="CP029352">
    <property type="protein sequence ID" value="AWK84873.1"/>
    <property type="molecule type" value="Genomic_DNA"/>
</dbReference>